<evidence type="ECO:0008006" key="5">
    <source>
        <dbReference type="Google" id="ProtNLM"/>
    </source>
</evidence>
<dbReference type="AlphaFoldDB" id="A0A1B6G5B7"/>
<keyword evidence="1" id="KW-0433">Leucine-rich repeat</keyword>
<dbReference type="PANTHER" id="PTHR45712">
    <property type="entry name" value="AGAP008170-PA"/>
    <property type="match status" value="1"/>
</dbReference>
<organism evidence="4">
    <name type="scientific">Cuerna arida</name>
    <dbReference type="NCBI Taxonomy" id="1464854"/>
    <lineage>
        <taxon>Eukaryota</taxon>
        <taxon>Metazoa</taxon>
        <taxon>Ecdysozoa</taxon>
        <taxon>Arthropoda</taxon>
        <taxon>Hexapoda</taxon>
        <taxon>Insecta</taxon>
        <taxon>Pterygota</taxon>
        <taxon>Neoptera</taxon>
        <taxon>Paraneoptera</taxon>
        <taxon>Hemiptera</taxon>
        <taxon>Auchenorrhyncha</taxon>
        <taxon>Membracoidea</taxon>
        <taxon>Cicadellidae</taxon>
        <taxon>Cicadellinae</taxon>
        <taxon>Proconiini</taxon>
        <taxon>Cuerna</taxon>
    </lineage>
</organism>
<dbReference type="Gene3D" id="3.80.10.10">
    <property type="entry name" value="Ribonuclease Inhibitor"/>
    <property type="match status" value="1"/>
</dbReference>
<name>A0A1B6G5B7_9HEMI</name>
<feature type="region of interest" description="Disordered" evidence="3">
    <location>
        <begin position="334"/>
        <end position="357"/>
    </location>
</feature>
<dbReference type="PANTHER" id="PTHR45712:SF22">
    <property type="entry name" value="INSULIN-LIKE GROWTH FACTOR-BINDING PROTEIN COMPLEX ACID LABILE SUBUNIT"/>
    <property type="match status" value="1"/>
</dbReference>
<sequence length="453" mass="51822">MSISEEAIVNEEGEKCALECKDFNWQYYMVHNNIDGISLDISHCGLTNVPSCFLAKCYNMQYLYLEGNKLTDLGEEFFPSLKHLKWLDVRNNILKTVPHSIVDHNTLQVLLLEGNMIEALPVEIGSLHSLRGIQLARNPIVYPPQNIINQGVQVTIDFLRRQWQQLKSPKHIQLISETHSQTKTASPKSKPLIVKKHNSKASGCKSAVEIKASSRKLCKPRKVQSGVNAVGLSNCISVRPMSQGKQPAFNNGWEVDETDEIFGSIEYKRKNSSLNCQRKAPFPDIKTNRKNTEEDKVQTKQLRDLWLEKIRQVLLTQEAILQRRRNAEALKKWREEAKTQQDCPKRDSDAEINFPYDTDPEYLKMMSRGDLLRDGRQRRRDSSLHNVRHEEPINGKILSIMAALQELQMSQTNSASPRSEQRVLAQEIKKIKDIQRSLNALKLKSFGQLALTS</sequence>
<dbReference type="InterPro" id="IPR032675">
    <property type="entry name" value="LRR_dom_sf"/>
</dbReference>
<dbReference type="SUPFAM" id="SSF52058">
    <property type="entry name" value="L domain-like"/>
    <property type="match status" value="1"/>
</dbReference>
<feature type="compositionally biased region" description="Basic and acidic residues" evidence="3">
    <location>
        <begin position="334"/>
        <end position="349"/>
    </location>
</feature>
<dbReference type="InterPro" id="IPR050333">
    <property type="entry name" value="SLRP"/>
</dbReference>
<evidence type="ECO:0000313" key="4">
    <source>
        <dbReference type="EMBL" id="JAS57629.1"/>
    </source>
</evidence>
<dbReference type="EMBL" id="GECZ01012140">
    <property type="protein sequence ID" value="JAS57629.1"/>
    <property type="molecule type" value="Transcribed_RNA"/>
</dbReference>
<keyword evidence="2" id="KW-0677">Repeat</keyword>
<dbReference type="InterPro" id="IPR001611">
    <property type="entry name" value="Leu-rich_rpt"/>
</dbReference>
<evidence type="ECO:0000256" key="3">
    <source>
        <dbReference type="SAM" id="MobiDB-lite"/>
    </source>
</evidence>
<proteinExistence type="predicted"/>
<evidence type="ECO:0000256" key="1">
    <source>
        <dbReference type="ARBA" id="ARBA00022614"/>
    </source>
</evidence>
<accession>A0A1B6G5B7</accession>
<protein>
    <recommendedName>
        <fullName evidence="5">Leucine-rich repeat-containing protein 27</fullName>
    </recommendedName>
</protein>
<evidence type="ECO:0000256" key="2">
    <source>
        <dbReference type="ARBA" id="ARBA00022737"/>
    </source>
</evidence>
<reference evidence="4" key="1">
    <citation type="submission" date="2015-11" db="EMBL/GenBank/DDBJ databases">
        <title>De novo transcriptome assembly of four potential Pierce s Disease insect vectors from Arizona vineyards.</title>
        <authorList>
            <person name="Tassone E.E."/>
        </authorList>
    </citation>
    <scope>NUCLEOTIDE SEQUENCE</scope>
</reference>
<gene>
    <name evidence="4" type="ORF">g.23490</name>
</gene>
<dbReference type="Pfam" id="PF13855">
    <property type="entry name" value="LRR_8"/>
    <property type="match status" value="1"/>
</dbReference>